<dbReference type="Proteomes" id="UP000799766">
    <property type="component" value="Unassembled WGS sequence"/>
</dbReference>
<feature type="compositionally biased region" description="Basic and acidic residues" evidence="2">
    <location>
        <begin position="485"/>
        <end position="495"/>
    </location>
</feature>
<feature type="region of interest" description="Disordered" evidence="2">
    <location>
        <begin position="570"/>
        <end position="603"/>
    </location>
</feature>
<feature type="region of interest" description="Disordered" evidence="2">
    <location>
        <begin position="477"/>
        <end position="506"/>
    </location>
</feature>
<feature type="region of interest" description="Disordered" evidence="2">
    <location>
        <begin position="66"/>
        <end position="107"/>
    </location>
</feature>
<feature type="region of interest" description="Disordered" evidence="2">
    <location>
        <begin position="144"/>
        <end position="170"/>
    </location>
</feature>
<accession>A0A6A6NMC1</accession>
<evidence type="ECO:0000256" key="1">
    <source>
        <dbReference type="SAM" id="Coils"/>
    </source>
</evidence>
<protein>
    <submittedName>
        <fullName evidence="3">Uncharacterized protein</fullName>
    </submittedName>
</protein>
<gene>
    <name evidence="3" type="ORF">BDY21DRAFT_375584</name>
</gene>
<keyword evidence="4" id="KW-1185">Reference proteome</keyword>
<evidence type="ECO:0000313" key="4">
    <source>
        <dbReference type="Proteomes" id="UP000799766"/>
    </source>
</evidence>
<feature type="compositionally biased region" description="Polar residues" evidence="2">
    <location>
        <begin position="10"/>
        <end position="43"/>
    </location>
</feature>
<dbReference type="OrthoDB" id="5407351at2759"/>
<keyword evidence="1" id="KW-0175">Coiled coil</keyword>
<evidence type="ECO:0000313" key="3">
    <source>
        <dbReference type="EMBL" id="KAF2452393.1"/>
    </source>
</evidence>
<feature type="compositionally biased region" description="Low complexity" evidence="2">
    <location>
        <begin position="579"/>
        <end position="594"/>
    </location>
</feature>
<dbReference type="EMBL" id="MU001710">
    <property type="protein sequence ID" value="KAF2452393.1"/>
    <property type="molecule type" value="Genomic_DNA"/>
</dbReference>
<evidence type="ECO:0000256" key="2">
    <source>
        <dbReference type="SAM" id="MobiDB-lite"/>
    </source>
</evidence>
<organism evidence="3 4">
    <name type="scientific">Lineolata rhizophorae</name>
    <dbReference type="NCBI Taxonomy" id="578093"/>
    <lineage>
        <taxon>Eukaryota</taxon>
        <taxon>Fungi</taxon>
        <taxon>Dikarya</taxon>
        <taxon>Ascomycota</taxon>
        <taxon>Pezizomycotina</taxon>
        <taxon>Dothideomycetes</taxon>
        <taxon>Dothideomycetes incertae sedis</taxon>
        <taxon>Lineolatales</taxon>
        <taxon>Lineolataceae</taxon>
        <taxon>Lineolata</taxon>
    </lineage>
</organism>
<reference evidence="3" key="1">
    <citation type="journal article" date="2020" name="Stud. Mycol.">
        <title>101 Dothideomycetes genomes: a test case for predicting lifestyles and emergence of pathogens.</title>
        <authorList>
            <person name="Haridas S."/>
            <person name="Albert R."/>
            <person name="Binder M."/>
            <person name="Bloem J."/>
            <person name="Labutti K."/>
            <person name="Salamov A."/>
            <person name="Andreopoulos B."/>
            <person name="Baker S."/>
            <person name="Barry K."/>
            <person name="Bills G."/>
            <person name="Bluhm B."/>
            <person name="Cannon C."/>
            <person name="Castanera R."/>
            <person name="Culley D."/>
            <person name="Daum C."/>
            <person name="Ezra D."/>
            <person name="Gonzalez J."/>
            <person name="Henrissat B."/>
            <person name="Kuo A."/>
            <person name="Liang C."/>
            <person name="Lipzen A."/>
            <person name="Lutzoni F."/>
            <person name="Magnuson J."/>
            <person name="Mondo S."/>
            <person name="Nolan M."/>
            <person name="Ohm R."/>
            <person name="Pangilinan J."/>
            <person name="Park H.-J."/>
            <person name="Ramirez L."/>
            <person name="Alfaro M."/>
            <person name="Sun H."/>
            <person name="Tritt A."/>
            <person name="Yoshinaga Y."/>
            <person name="Zwiers L.-H."/>
            <person name="Turgeon B."/>
            <person name="Goodwin S."/>
            <person name="Spatafora J."/>
            <person name="Crous P."/>
            <person name="Grigoriev I."/>
        </authorList>
    </citation>
    <scope>NUCLEOTIDE SEQUENCE</scope>
    <source>
        <strain evidence="3">ATCC 16933</strain>
    </source>
</reference>
<proteinExistence type="predicted"/>
<name>A0A6A6NMC1_9PEZI</name>
<dbReference type="AlphaFoldDB" id="A0A6A6NMC1"/>
<sequence length="637" mass="70957">MGDAACGPSNPLQNFQKHASADRSLQQDRLFSSSRQAPSQSFRSGPGPNAGLLDPEFEAFQAGASHDPVGSQLQHAPPGWPHDLTASWHPQPFQTAPPAQPQPQHPHLEGWAADFHRMHISSPSTAAPAAHAPTQSPWHQDFLQQSRQLPQQQQRRATPTHMHQGSGFYNAMYNASPRHAFAEPSSASALGKQRAADMEPTLDEEAFARAFDAAAADMDAVAAAGVVDERRVDAATEATPSFVTLDSLLQKFEERRTELEEQIDKLNTQSPRDTTLIRRLERHALMVKMDKNDVLALHCEALDVAQEKYELRKGGLERHGAIDRSDEEMQYWHRVCMHLLDRQEMQHRDVLDSRANDAVERTASTEQPAALHLGSMEMKRNLMRITDQYSMLIDTLQSAEILPELPEQAQMTTGQNHMHVPSQFVEYMRELGPIEYVGDHYPQQSKLHTAMEAADLRNQRQDHTEEPLQQERLEALQQEPPQQEEQLHQEQEEQRQQQQPDDGNELAHTAGQLLDSVADNTSQKFRDSNFLALMRRLRDREVRVEGDKMVETGGTSTPAEVGPSLPLFENVGRGGSINASNPGAAPSTSPSSSELSERPPVRHLHSPPVAELITCKVFGCDAAVWDEMHGVGGVMTL</sequence>
<feature type="coiled-coil region" evidence="1">
    <location>
        <begin position="242"/>
        <end position="269"/>
    </location>
</feature>
<feature type="compositionally biased region" description="Low complexity" evidence="2">
    <location>
        <begin position="144"/>
        <end position="156"/>
    </location>
</feature>
<feature type="region of interest" description="Disordered" evidence="2">
    <location>
        <begin position="1"/>
        <end position="54"/>
    </location>
</feature>